<evidence type="ECO:0000313" key="15">
    <source>
        <dbReference type="Ensembl" id="ENSLLEP00000002705.1"/>
    </source>
</evidence>
<dbReference type="FunFam" id="1.20.5.340:FF:000011">
    <property type="entry name" value="Stromal interaction molecule 1"/>
    <property type="match status" value="1"/>
</dbReference>
<feature type="domain" description="SAM" evidence="14">
    <location>
        <begin position="340"/>
        <end position="398"/>
    </location>
</feature>
<feature type="compositionally biased region" description="Basic residues" evidence="13">
    <location>
        <begin position="82"/>
        <end position="93"/>
    </location>
</feature>
<dbReference type="FunFam" id="1.10.287.3550:FF:000001">
    <property type="entry name" value="Stromal interaction molecule 1"/>
    <property type="match status" value="1"/>
</dbReference>
<dbReference type="Pfam" id="PF16533">
    <property type="entry name" value="SOAR"/>
    <property type="match status" value="1"/>
</dbReference>
<dbReference type="Pfam" id="PF25578">
    <property type="entry name" value="EF-hand_STIM1"/>
    <property type="match status" value="2"/>
</dbReference>
<evidence type="ECO:0000256" key="1">
    <source>
        <dbReference type="ARBA" id="ARBA00004479"/>
    </source>
</evidence>
<evidence type="ECO:0000256" key="6">
    <source>
        <dbReference type="ARBA" id="ARBA00022729"/>
    </source>
</evidence>
<keyword evidence="11" id="KW-0472">Membrane</keyword>
<keyword evidence="3" id="KW-0109">Calcium transport</keyword>
<dbReference type="GeneTree" id="ENSGT00390000000214"/>
<organism evidence="15 16">
    <name type="scientific">Leptobrachium leishanense</name>
    <name type="common">Leishan spiny toad</name>
    <dbReference type="NCBI Taxonomy" id="445787"/>
    <lineage>
        <taxon>Eukaryota</taxon>
        <taxon>Metazoa</taxon>
        <taxon>Chordata</taxon>
        <taxon>Craniata</taxon>
        <taxon>Vertebrata</taxon>
        <taxon>Euteleostomi</taxon>
        <taxon>Amphibia</taxon>
        <taxon>Batrachia</taxon>
        <taxon>Anura</taxon>
        <taxon>Pelobatoidea</taxon>
        <taxon>Megophryidae</taxon>
        <taxon>Leptobrachium</taxon>
    </lineage>
</organism>
<sequence>MRKPPAPSPALYGPASLSSELPGFRSQPPSQTQTTLTDSAPTLPPAPPPGLAGRAPSSPTPPPSLTSPPADVYAGFPWAARGRLRVVKKKKGTKVGEEGDILVRAPEPPSSPTPPLTGTRPREDLSVWRQPVTPPPAWCEEPSPPRTLPPRPRAAWDVMLQASPPSSAMSGRGSAGMGRGRRQRLWLLECRKLPGVCLALLLGVLLLCPPASVCTVCETEAAGPRRRRDPPALLADPLISLNPPCITEDDQSSLEAIRTIHKQMDDDKDGGIEVEESVEDMVKNGTANDRRITSMCLCFLLEDMKDTDASHKHNHLHREDKHITVEDLWKRWKTSEVHNWTEEDTMQWLLEVVELPQYEKIFRELAVKGTTLPRIAVNDPIFMISHLKIIDRTHRQKLQLKALDVVLFGPLTRPPHNWVKDFVLTVSIVIGLGGCWFAYTQNKTSKEHISQMMRDLEGLHKAELSLQELQERLEKAQEENRTVAVEKQNLERKLMDEISDAKREAHRLRELREGAECELSRLKYAEEELVQVRMALKKAEKEFELRSNWSIPDALQKWLQLTHEVEVQYYNIKKQNAEMQLAIAKDEAEKIKKKRSTVFGTLHVAHSSSLDEVDHKILEAKKSLSELTTCLRERLYRWQQIEKMCGFQIVHNSGLPNLTSTLYSDHSWVVMPRVSIPPYPIAGGVDDLDEDTPPIISQFHGSILKTHGTLARNSSICRSRRSIIPPSPKAQHVLQSPDPDILSVSSCPAMYRTEEEEDAIYFIAEKPWESQDTGSECDSLNSSIGRRQSPPSSLEVQLVGATIRKISREETSCEESLSSDSPLTADASKASPDATGLIESQSMVFSPASKVYNGILEKSCSMHQLSSVLPISKPPHPSFSSSPIDGKPVQEVHGVPVLKTTTHDVSQNGDKKKRSSKFKNIIKKIGK</sequence>
<feature type="region of interest" description="Disordered" evidence="13">
    <location>
        <begin position="771"/>
        <end position="793"/>
    </location>
</feature>
<reference evidence="15" key="2">
    <citation type="submission" date="2025-09" db="UniProtKB">
        <authorList>
            <consortium name="Ensembl"/>
        </authorList>
    </citation>
    <scope>IDENTIFICATION</scope>
</reference>
<dbReference type="Gene3D" id="1.10.238.180">
    <property type="match status" value="1"/>
</dbReference>
<accession>A0A8C5LSX8</accession>
<dbReference type="GO" id="GO:0005246">
    <property type="term" value="F:calcium channel regulator activity"/>
    <property type="evidence" value="ECO:0007669"/>
    <property type="project" value="InterPro"/>
</dbReference>
<dbReference type="Proteomes" id="UP000694569">
    <property type="component" value="Unplaced"/>
</dbReference>
<keyword evidence="10" id="KW-0406">Ion transport</keyword>
<dbReference type="InterPro" id="IPR037608">
    <property type="entry name" value="STIM1/2"/>
</dbReference>
<feature type="region of interest" description="Disordered" evidence="13">
    <location>
        <begin position="902"/>
        <end position="927"/>
    </location>
</feature>
<evidence type="ECO:0000256" key="2">
    <source>
        <dbReference type="ARBA" id="ARBA00022448"/>
    </source>
</evidence>
<name>A0A8C5LSX8_9ANUR</name>
<dbReference type="InterPro" id="IPR032393">
    <property type="entry name" value="SOAR_STIM1/2"/>
</dbReference>
<dbReference type="GO" id="GO:0006874">
    <property type="term" value="P:intracellular calcium ion homeostasis"/>
    <property type="evidence" value="ECO:0007669"/>
    <property type="project" value="TreeGrafter"/>
</dbReference>
<comment type="subcellular location">
    <subcellularLocation>
        <location evidence="1">Membrane</location>
        <topology evidence="1">Single-pass type I membrane protein</topology>
    </subcellularLocation>
</comment>
<reference evidence="15" key="1">
    <citation type="submission" date="2025-08" db="UniProtKB">
        <authorList>
            <consortium name="Ensembl"/>
        </authorList>
    </citation>
    <scope>IDENTIFICATION</scope>
</reference>
<evidence type="ECO:0000313" key="16">
    <source>
        <dbReference type="Proteomes" id="UP000694569"/>
    </source>
</evidence>
<evidence type="ECO:0000259" key="14">
    <source>
        <dbReference type="PROSITE" id="PS50105"/>
    </source>
</evidence>
<dbReference type="GO" id="GO:0005886">
    <property type="term" value="C:plasma membrane"/>
    <property type="evidence" value="ECO:0007669"/>
    <property type="project" value="TreeGrafter"/>
</dbReference>
<dbReference type="FunFam" id="1.10.150.50:FF:000009">
    <property type="entry name" value="Stromal interaction molecule 1"/>
    <property type="match status" value="1"/>
</dbReference>
<evidence type="ECO:0000256" key="7">
    <source>
        <dbReference type="ARBA" id="ARBA00022837"/>
    </source>
</evidence>
<evidence type="ECO:0000256" key="12">
    <source>
        <dbReference type="SAM" id="Coils"/>
    </source>
</evidence>
<feature type="compositionally biased region" description="Pro residues" evidence="13">
    <location>
        <begin position="106"/>
        <end position="115"/>
    </location>
</feature>
<evidence type="ECO:0000256" key="13">
    <source>
        <dbReference type="SAM" id="MobiDB-lite"/>
    </source>
</evidence>
<dbReference type="InterPro" id="IPR001660">
    <property type="entry name" value="SAM"/>
</dbReference>
<evidence type="ECO:0000256" key="9">
    <source>
        <dbReference type="ARBA" id="ARBA00023054"/>
    </source>
</evidence>
<dbReference type="InterPro" id="IPR013761">
    <property type="entry name" value="SAM/pointed_sf"/>
</dbReference>
<keyword evidence="2" id="KW-0813">Transport</keyword>
<dbReference type="Gene3D" id="1.10.150.50">
    <property type="entry name" value="Transcription Factor, Ets-1"/>
    <property type="match status" value="1"/>
</dbReference>
<dbReference type="GO" id="GO:0005509">
    <property type="term" value="F:calcium ion binding"/>
    <property type="evidence" value="ECO:0007669"/>
    <property type="project" value="TreeGrafter"/>
</dbReference>
<evidence type="ECO:0000256" key="4">
    <source>
        <dbReference type="ARBA" id="ARBA00022692"/>
    </source>
</evidence>
<dbReference type="Gene3D" id="1.20.5.340">
    <property type="match status" value="1"/>
</dbReference>
<evidence type="ECO:0000256" key="8">
    <source>
        <dbReference type="ARBA" id="ARBA00022989"/>
    </source>
</evidence>
<keyword evidence="9 12" id="KW-0175">Coiled coil</keyword>
<dbReference type="GO" id="GO:0002115">
    <property type="term" value="P:store-operated calcium entry"/>
    <property type="evidence" value="ECO:0007669"/>
    <property type="project" value="TreeGrafter"/>
</dbReference>
<dbReference type="CDD" id="cd11722">
    <property type="entry name" value="SOAR"/>
    <property type="match status" value="1"/>
</dbReference>
<keyword evidence="6" id="KW-0732">Signal</keyword>
<dbReference type="PANTHER" id="PTHR15136">
    <property type="entry name" value="STROMAL INTERACTION MOLECULE HOMOLOG"/>
    <property type="match status" value="1"/>
</dbReference>
<feature type="coiled-coil region" evidence="12">
    <location>
        <begin position="459"/>
        <end position="542"/>
    </location>
</feature>
<dbReference type="Gene3D" id="1.10.287.3550">
    <property type="match status" value="1"/>
</dbReference>
<keyword evidence="4" id="KW-0812">Transmembrane</keyword>
<keyword evidence="5" id="KW-0479">Metal-binding</keyword>
<evidence type="ECO:0000256" key="11">
    <source>
        <dbReference type="ARBA" id="ARBA00023136"/>
    </source>
</evidence>
<dbReference type="PROSITE" id="PS50105">
    <property type="entry name" value="SAM_DOMAIN"/>
    <property type="match status" value="1"/>
</dbReference>
<keyword evidence="8" id="KW-1133">Transmembrane helix</keyword>
<feature type="region of interest" description="Disordered" evidence="13">
    <location>
        <begin position="809"/>
        <end position="830"/>
    </location>
</feature>
<proteinExistence type="predicted"/>
<dbReference type="Ensembl" id="ENSLLET00000002823.1">
    <property type="protein sequence ID" value="ENSLLEP00000002705.1"/>
    <property type="gene ID" value="ENSLLEG00000001772.1"/>
</dbReference>
<dbReference type="OrthoDB" id="9986177at2759"/>
<dbReference type="SUPFAM" id="SSF47769">
    <property type="entry name" value="SAM/Pointed domain"/>
    <property type="match status" value="1"/>
</dbReference>
<dbReference type="Pfam" id="PF07647">
    <property type="entry name" value="SAM_2"/>
    <property type="match status" value="1"/>
</dbReference>
<feature type="compositionally biased region" description="Basic residues" evidence="13">
    <location>
        <begin position="911"/>
        <end position="927"/>
    </location>
</feature>
<keyword evidence="16" id="KW-1185">Reference proteome</keyword>
<feature type="compositionally biased region" description="Low complexity" evidence="13">
    <location>
        <begin position="26"/>
        <end position="41"/>
    </location>
</feature>
<dbReference type="GO" id="GO:0051049">
    <property type="term" value="P:regulation of transport"/>
    <property type="evidence" value="ECO:0007669"/>
    <property type="project" value="UniProtKB-ARBA"/>
</dbReference>
<dbReference type="GO" id="GO:0005783">
    <property type="term" value="C:endoplasmic reticulum"/>
    <property type="evidence" value="ECO:0007669"/>
    <property type="project" value="TreeGrafter"/>
</dbReference>
<evidence type="ECO:0000256" key="3">
    <source>
        <dbReference type="ARBA" id="ARBA00022568"/>
    </source>
</evidence>
<dbReference type="AlphaFoldDB" id="A0A8C5LSX8"/>
<protein>
    <submittedName>
        <fullName evidence="15">Stromal interaction molecule 2</fullName>
    </submittedName>
</protein>
<evidence type="ECO:0000256" key="10">
    <source>
        <dbReference type="ARBA" id="ARBA00023065"/>
    </source>
</evidence>
<gene>
    <name evidence="15" type="primary">STIM2</name>
</gene>
<dbReference type="InterPro" id="IPR057835">
    <property type="entry name" value="EF-hand_STIM1/2"/>
</dbReference>
<dbReference type="PANTHER" id="PTHR15136:SF2">
    <property type="entry name" value="STROMAL INTERACTION MOLECULE 2"/>
    <property type="match status" value="1"/>
</dbReference>
<keyword evidence="7" id="KW-0106">Calcium</keyword>
<evidence type="ECO:0000256" key="5">
    <source>
        <dbReference type="ARBA" id="ARBA00022723"/>
    </source>
</evidence>
<feature type="region of interest" description="Disordered" evidence="13">
    <location>
        <begin position="1"/>
        <end position="122"/>
    </location>
</feature>